<sequence length="384" mass="42508">MGVETIKAELGEMERRLKAANDEQKSQIEANGRVNEELKGELQTVNDRQKELGDRLFELEQSKGAANDPQNQKSVFRAASEEAVEHLKGGSNSFKKEIGSFHKALTTDSDGVDPLVEPYRMPGVIRDPEMPLRIRDLLMQGSLSTSALEYVRENMTDNQAAIVPETQQKPESNFTFEKHSTTTKVIAHFVQASRQAMSDAPQLQSYIQNRLLRGLGEVEDMQFLNGNGEGDNLEGLNTVATGYDTELDASGDSMADKLAHAIYQVTESYYSASGLILNPRDWHTIALMKDGDGRYILGGPQAFASNRIWGLPVVPTMQQTQGTFTVGAFGLASQVWDQWNASVTVSESDRDNFIKNMITILAEERLALAHYRPKAIVRGSFTSS</sequence>
<dbReference type="OrthoDB" id="637859at2"/>
<organism evidence="4 5">
    <name type="scientific">Kushneria phosphatilytica</name>
    <dbReference type="NCBI Taxonomy" id="657387"/>
    <lineage>
        <taxon>Bacteria</taxon>
        <taxon>Pseudomonadati</taxon>
        <taxon>Pseudomonadota</taxon>
        <taxon>Gammaproteobacteria</taxon>
        <taxon>Oceanospirillales</taxon>
        <taxon>Halomonadaceae</taxon>
        <taxon>Kushneria</taxon>
    </lineage>
</organism>
<dbReference type="Proteomes" id="UP000322553">
    <property type="component" value="Chromosome"/>
</dbReference>
<evidence type="ECO:0000313" key="5">
    <source>
        <dbReference type="Proteomes" id="UP000322553"/>
    </source>
</evidence>
<accession>A0A1S1NS84</accession>
<dbReference type="STRING" id="657387.BH688_05585"/>
<dbReference type="InterPro" id="IPR054612">
    <property type="entry name" value="Phage_capsid-like_C"/>
</dbReference>
<dbReference type="Gene3D" id="3.30.2320.10">
    <property type="entry name" value="hypothetical protein PF0899 domain"/>
    <property type="match status" value="1"/>
</dbReference>
<gene>
    <name evidence="4" type="ORF">FY550_09335</name>
</gene>
<evidence type="ECO:0000259" key="3">
    <source>
        <dbReference type="Pfam" id="PF05065"/>
    </source>
</evidence>
<feature type="region of interest" description="Disordered" evidence="2">
    <location>
        <begin position="19"/>
        <end position="49"/>
    </location>
</feature>
<keyword evidence="5" id="KW-1185">Reference proteome</keyword>
<dbReference type="AlphaFoldDB" id="A0A1S1NS84"/>
<dbReference type="Gene3D" id="3.30.2400.10">
    <property type="entry name" value="Major capsid protein gp5"/>
    <property type="match status" value="1"/>
</dbReference>
<dbReference type="SUPFAM" id="SSF56563">
    <property type="entry name" value="Major capsid protein gp5"/>
    <property type="match status" value="1"/>
</dbReference>
<reference evidence="4 5" key="1">
    <citation type="submission" date="2019-08" db="EMBL/GenBank/DDBJ databases">
        <title>Complete genome sequence of Kushneria sp. YCWA18, a halophilic phosphate-solubilizing bacterium isolated from Daqiao saltern in China.</title>
        <authorList>
            <person name="Du G.-X."/>
            <person name="Qu L.-Y."/>
        </authorList>
    </citation>
    <scope>NUCLEOTIDE SEQUENCE [LARGE SCALE GENOMIC DNA]</scope>
    <source>
        <strain evidence="4 5">YCWA18</strain>
    </source>
</reference>
<dbReference type="EMBL" id="CP043420">
    <property type="protein sequence ID" value="QEL11319.1"/>
    <property type="molecule type" value="Genomic_DNA"/>
</dbReference>
<evidence type="ECO:0000256" key="1">
    <source>
        <dbReference type="ARBA" id="ARBA00004328"/>
    </source>
</evidence>
<proteinExistence type="predicted"/>
<comment type="subcellular location">
    <subcellularLocation>
        <location evidence="1">Virion</location>
    </subcellularLocation>
</comment>
<dbReference type="RefSeq" id="WP_070977661.1">
    <property type="nucleotide sequence ID" value="NZ_CP043420.1"/>
</dbReference>
<dbReference type="NCBIfam" id="TIGR01554">
    <property type="entry name" value="major_cap_HK97"/>
    <property type="match status" value="1"/>
</dbReference>
<feature type="domain" description="Phage capsid-like C-terminal" evidence="3">
    <location>
        <begin position="115"/>
        <end position="380"/>
    </location>
</feature>
<name>A0A1S1NS84_9GAMM</name>
<dbReference type="Pfam" id="PF05065">
    <property type="entry name" value="Phage_capsid"/>
    <property type="match status" value="1"/>
</dbReference>
<dbReference type="KEGG" id="kuy:FY550_09335"/>
<evidence type="ECO:0000256" key="2">
    <source>
        <dbReference type="SAM" id="MobiDB-lite"/>
    </source>
</evidence>
<dbReference type="InterPro" id="IPR024455">
    <property type="entry name" value="Phage_capsid"/>
</dbReference>
<evidence type="ECO:0000313" key="4">
    <source>
        <dbReference type="EMBL" id="QEL11319.1"/>
    </source>
</evidence>
<protein>
    <submittedName>
        <fullName evidence="4">Phage major capsid protein</fullName>
    </submittedName>
</protein>